<feature type="region of interest" description="Disordered" evidence="1">
    <location>
        <begin position="69"/>
        <end position="95"/>
    </location>
</feature>
<dbReference type="PANTHER" id="PTHR11439:SF483">
    <property type="entry name" value="PEPTIDE SYNTHASE GLIP-LIKE, PUTATIVE (AFU_ORTHOLOGUE AFUA_3G12920)-RELATED"/>
    <property type="match status" value="1"/>
</dbReference>
<dbReference type="EMBL" id="BKCJ010027012">
    <property type="protein sequence ID" value="GEV55682.1"/>
    <property type="molecule type" value="Genomic_DNA"/>
</dbReference>
<protein>
    <recommendedName>
        <fullName evidence="3">Reverse transcriptase Ty1/copia-type domain-containing protein</fullName>
    </recommendedName>
</protein>
<evidence type="ECO:0008006" key="3">
    <source>
        <dbReference type="Google" id="ProtNLM"/>
    </source>
</evidence>
<accession>A0A699GNC5</accession>
<proteinExistence type="predicted"/>
<reference evidence="2" key="1">
    <citation type="journal article" date="2019" name="Sci. Rep.">
        <title>Draft genome of Tanacetum cinerariifolium, the natural source of mosquito coil.</title>
        <authorList>
            <person name="Yamashiro T."/>
            <person name="Shiraishi A."/>
            <person name="Satake H."/>
            <person name="Nakayama K."/>
        </authorList>
    </citation>
    <scope>NUCLEOTIDE SEQUENCE</scope>
</reference>
<organism evidence="2">
    <name type="scientific">Tanacetum cinerariifolium</name>
    <name type="common">Dalmatian daisy</name>
    <name type="synonym">Chrysanthemum cinerariifolium</name>
    <dbReference type="NCBI Taxonomy" id="118510"/>
    <lineage>
        <taxon>Eukaryota</taxon>
        <taxon>Viridiplantae</taxon>
        <taxon>Streptophyta</taxon>
        <taxon>Embryophyta</taxon>
        <taxon>Tracheophyta</taxon>
        <taxon>Spermatophyta</taxon>
        <taxon>Magnoliopsida</taxon>
        <taxon>eudicotyledons</taxon>
        <taxon>Gunneridae</taxon>
        <taxon>Pentapetalae</taxon>
        <taxon>asterids</taxon>
        <taxon>campanulids</taxon>
        <taxon>Asterales</taxon>
        <taxon>Asteraceae</taxon>
        <taxon>Asteroideae</taxon>
        <taxon>Anthemideae</taxon>
        <taxon>Anthemidinae</taxon>
        <taxon>Tanacetum</taxon>
    </lineage>
</organism>
<evidence type="ECO:0000256" key="1">
    <source>
        <dbReference type="SAM" id="MobiDB-lite"/>
    </source>
</evidence>
<dbReference type="PANTHER" id="PTHR11439">
    <property type="entry name" value="GAG-POL-RELATED RETROTRANSPOSON"/>
    <property type="match status" value="1"/>
</dbReference>
<name>A0A699GNC5_TANCI</name>
<gene>
    <name evidence="2" type="ORF">Tci_127659</name>
</gene>
<comment type="caution">
    <text evidence="2">The sequence shown here is derived from an EMBL/GenBank/DDBJ whole genome shotgun (WGS) entry which is preliminary data.</text>
</comment>
<evidence type="ECO:0000313" key="2">
    <source>
        <dbReference type="EMBL" id="GEV55682.1"/>
    </source>
</evidence>
<feature type="compositionally biased region" description="Polar residues" evidence="1">
    <location>
        <begin position="71"/>
        <end position="94"/>
    </location>
</feature>
<dbReference type="AlphaFoldDB" id="A0A699GNC5"/>
<sequence>MKIERFQVNTKFLNNLPPEWSKFVTDVKLEKDLHTTNFDQLHAYLEQNKLHANEVRLLCERNQDPLAFGRQGQSYSDTGYKSNATSSGRNNPKWPSNAAWYKDKAMLAKAQEAGQVLDDEQLAFLVDPRSDSLIDKLNLKSVENEDLKAQIQDKVFVITSLKNDLRKIKGKEIVDIAAQKPSANTIVPGMFKLDLVPLASKLLRNREAHIDYLKHTQEQAGILQGIIKQAKEKQPLDNALDFACCPDCSLVSGLRMFKTHDREPLSAHELYTPMVEKSKLDEDLQGKPVDATLYHGMIKSLMYLTSSRPDLIYAVCLCARYQAKPIEKQLNMDTRRSTSGSAQFLDDKLVSIMSSITAQQVKLDLELVPKEKRLEIKKCNRRLNPRKIKREPTFQVILDALALTSCYFAFLITVDVPEVYMH</sequence>